<dbReference type="PANTHER" id="PTHR45528">
    <property type="entry name" value="SENSOR HISTIDINE KINASE CPXA"/>
    <property type="match status" value="1"/>
</dbReference>
<feature type="transmembrane region" description="Helical" evidence="14">
    <location>
        <begin position="12"/>
        <end position="33"/>
    </location>
</feature>
<dbReference type="Gene3D" id="1.10.287.130">
    <property type="match status" value="1"/>
</dbReference>
<evidence type="ECO:0000256" key="10">
    <source>
        <dbReference type="ARBA" id="ARBA00022840"/>
    </source>
</evidence>
<evidence type="ECO:0000256" key="9">
    <source>
        <dbReference type="ARBA" id="ARBA00022777"/>
    </source>
</evidence>
<dbReference type="Pfam" id="PF02518">
    <property type="entry name" value="HATPase_c"/>
    <property type="match status" value="1"/>
</dbReference>
<dbReference type="PRINTS" id="PR00344">
    <property type="entry name" value="BCTRLSENSOR"/>
</dbReference>
<dbReference type="InterPro" id="IPR036890">
    <property type="entry name" value="HATPase_C_sf"/>
</dbReference>
<evidence type="ECO:0000313" key="17">
    <source>
        <dbReference type="EMBL" id="SMC76933.1"/>
    </source>
</evidence>
<dbReference type="PROSITE" id="PS50109">
    <property type="entry name" value="HIS_KIN"/>
    <property type="match status" value="1"/>
</dbReference>
<evidence type="ECO:0000256" key="2">
    <source>
        <dbReference type="ARBA" id="ARBA00004651"/>
    </source>
</evidence>
<evidence type="ECO:0000256" key="12">
    <source>
        <dbReference type="ARBA" id="ARBA00023012"/>
    </source>
</evidence>
<dbReference type="InterPro" id="IPR003660">
    <property type="entry name" value="HAMP_dom"/>
</dbReference>
<dbReference type="InterPro" id="IPR003594">
    <property type="entry name" value="HATPase_dom"/>
</dbReference>
<evidence type="ECO:0000256" key="1">
    <source>
        <dbReference type="ARBA" id="ARBA00000085"/>
    </source>
</evidence>
<dbReference type="PROSITE" id="PS50885">
    <property type="entry name" value="HAMP"/>
    <property type="match status" value="1"/>
</dbReference>
<keyword evidence="11 14" id="KW-1133">Transmembrane helix</keyword>
<dbReference type="GO" id="GO:0005886">
    <property type="term" value="C:plasma membrane"/>
    <property type="evidence" value="ECO:0007669"/>
    <property type="project" value="UniProtKB-SubCell"/>
</dbReference>
<dbReference type="InterPro" id="IPR036097">
    <property type="entry name" value="HisK_dim/P_sf"/>
</dbReference>
<dbReference type="EC" id="2.7.13.3" evidence="3"/>
<keyword evidence="8" id="KW-0547">Nucleotide-binding</keyword>
<dbReference type="STRING" id="1121400.SAMN02746065_109174"/>
<evidence type="ECO:0000256" key="11">
    <source>
        <dbReference type="ARBA" id="ARBA00022989"/>
    </source>
</evidence>
<feature type="domain" description="Histidine kinase" evidence="15">
    <location>
        <begin position="258"/>
        <end position="464"/>
    </location>
</feature>
<reference evidence="17 18" key="1">
    <citation type="submission" date="2017-04" db="EMBL/GenBank/DDBJ databases">
        <authorList>
            <person name="Afonso C.L."/>
            <person name="Miller P.J."/>
            <person name="Scott M.A."/>
            <person name="Spackman E."/>
            <person name="Goraichik I."/>
            <person name="Dimitrov K.M."/>
            <person name="Suarez D.L."/>
            <person name="Swayne D.E."/>
        </authorList>
    </citation>
    <scope>NUCLEOTIDE SEQUENCE [LARGE SCALE GENOMIC DNA]</scope>
    <source>
        <strain evidence="17 18">DSM 3385</strain>
    </source>
</reference>
<comment type="catalytic activity">
    <reaction evidence="1">
        <text>ATP + protein L-histidine = ADP + protein N-phospho-L-histidine.</text>
        <dbReference type="EC" id="2.7.13.3"/>
    </reaction>
</comment>
<dbReference type="Gene3D" id="3.30.565.10">
    <property type="entry name" value="Histidine kinase-like ATPase, C-terminal domain"/>
    <property type="match status" value="1"/>
</dbReference>
<evidence type="ECO:0000313" key="18">
    <source>
        <dbReference type="Proteomes" id="UP000192418"/>
    </source>
</evidence>
<dbReference type="CDD" id="cd06225">
    <property type="entry name" value="HAMP"/>
    <property type="match status" value="1"/>
</dbReference>
<dbReference type="InterPro" id="IPR004358">
    <property type="entry name" value="Sig_transdc_His_kin-like_C"/>
</dbReference>
<dbReference type="SMART" id="SM00304">
    <property type="entry name" value="HAMP"/>
    <property type="match status" value="1"/>
</dbReference>
<dbReference type="Proteomes" id="UP000192418">
    <property type="component" value="Unassembled WGS sequence"/>
</dbReference>
<keyword evidence="9 17" id="KW-0418">Kinase</keyword>
<dbReference type="SUPFAM" id="SSF158472">
    <property type="entry name" value="HAMP domain-like"/>
    <property type="match status" value="1"/>
</dbReference>
<keyword evidence="6" id="KW-0808">Transferase</keyword>
<dbReference type="Pfam" id="PF00672">
    <property type="entry name" value="HAMP"/>
    <property type="match status" value="1"/>
</dbReference>
<dbReference type="GO" id="GO:0000155">
    <property type="term" value="F:phosphorelay sensor kinase activity"/>
    <property type="evidence" value="ECO:0007669"/>
    <property type="project" value="InterPro"/>
</dbReference>
<proteinExistence type="predicted"/>
<keyword evidence="12" id="KW-0902">Two-component regulatory system</keyword>
<evidence type="ECO:0000256" key="13">
    <source>
        <dbReference type="ARBA" id="ARBA00023136"/>
    </source>
</evidence>
<dbReference type="SUPFAM" id="SSF55874">
    <property type="entry name" value="ATPase domain of HSP90 chaperone/DNA topoisomerase II/histidine kinase"/>
    <property type="match status" value="1"/>
</dbReference>
<protein>
    <recommendedName>
        <fullName evidence="3">histidine kinase</fullName>
        <ecNumber evidence="3">2.7.13.3</ecNumber>
    </recommendedName>
</protein>
<organism evidence="17 18">
    <name type="scientific">Desulfocicer vacuolatum DSM 3385</name>
    <dbReference type="NCBI Taxonomy" id="1121400"/>
    <lineage>
        <taxon>Bacteria</taxon>
        <taxon>Pseudomonadati</taxon>
        <taxon>Thermodesulfobacteriota</taxon>
        <taxon>Desulfobacteria</taxon>
        <taxon>Desulfobacterales</taxon>
        <taxon>Desulfobacteraceae</taxon>
        <taxon>Desulfocicer</taxon>
    </lineage>
</organism>
<name>A0A1W2BVD7_9BACT</name>
<accession>A0A1W2BVD7</accession>
<evidence type="ECO:0000256" key="3">
    <source>
        <dbReference type="ARBA" id="ARBA00012438"/>
    </source>
</evidence>
<dbReference type="InterPro" id="IPR005467">
    <property type="entry name" value="His_kinase_dom"/>
</dbReference>
<evidence type="ECO:0000256" key="8">
    <source>
        <dbReference type="ARBA" id="ARBA00022741"/>
    </source>
</evidence>
<evidence type="ECO:0000256" key="6">
    <source>
        <dbReference type="ARBA" id="ARBA00022679"/>
    </source>
</evidence>
<dbReference type="InterPro" id="IPR050398">
    <property type="entry name" value="HssS/ArlS-like"/>
</dbReference>
<evidence type="ECO:0000256" key="4">
    <source>
        <dbReference type="ARBA" id="ARBA00022475"/>
    </source>
</evidence>
<dbReference type="SMART" id="SM00387">
    <property type="entry name" value="HATPase_c"/>
    <property type="match status" value="1"/>
</dbReference>
<keyword evidence="18" id="KW-1185">Reference proteome</keyword>
<dbReference type="InterPro" id="IPR003661">
    <property type="entry name" value="HisK_dim/P_dom"/>
</dbReference>
<keyword evidence="13 14" id="KW-0472">Membrane</keyword>
<dbReference type="CDD" id="cd00082">
    <property type="entry name" value="HisKA"/>
    <property type="match status" value="1"/>
</dbReference>
<comment type="subcellular location">
    <subcellularLocation>
        <location evidence="2">Cell membrane</location>
        <topology evidence="2">Multi-pass membrane protein</topology>
    </subcellularLocation>
</comment>
<keyword evidence="10" id="KW-0067">ATP-binding</keyword>
<dbReference type="SUPFAM" id="SSF47384">
    <property type="entry name" value="Homodimeric domain of signal transducing histidine kinase"/>
    <property type="match status" value="1"/>
</dbReference>
<dbReference type="CDD" id="cd00075">
    <property type="entry name" value="HATPase"/>
    <property type="match status" value="1"/>
</dbReference>
<dbReference type="EMBL" id="FWXY01000009">
    <property type="protein sequence ID" value="SMC76933.1"/>
    <property type="molecule type" value="Genomic_DNA"/>
</dbReference>
<dbReference type="GO" id="GO:0005524">
    <property type="term" value="F:ATP binding"/>
    <property type="evidence" value="ECO:0007669"/>
    <property type="project" value="UniProtKB-KW"/>
</dbReference>
<keyword evidence="5" id="KW-0597">Phosphoprotein</keyword>
<feature type="domain" description="HAMP" evidence="16">
    <location>
        <begin position="182"/>
        <end position="234"/>
    </location>
</feature>
<dbReference type="Gene3D" id="6.10.340.10">
    <property type="match status" value="1"/>
</dbReference>
<evidence type="ECO:0000259" key="16">
    <source>
        <dbReference type="PROSITE" id="PS50885"/>
    </source>
</evidence>
<evidence type="ECO:0000256" key="14">
    <source>
        <dbReference type="SAM" id="Phobius"/>
    </source>
</evidence>
<evidence type="ECO:0000259" key="15">
    <source>
        <dbReference type="PROSITE" id="PS50109"/>
    </source>
</evidence>
<evidence type="ECO:0000256" key="5">
    <source>
        <dbReference type="ARBA" id="ARBA00022553"/>
    </source>
</evidence>
<keyword evidence="4" id="KW-1003">Cell membrane</keyword>
<dbReference type="OrthoDB" id="9781147at2"/>
<dbReference type="RefSeq" id="WP_084069107.1">
    <property type="nucleotide sequence ID" value="NZ_FWXY01000009.1"/>
</dbReference>
<dbReference type="Pfam" id="PF00512">
    <property type="entry name" value="HisKA"/>
    <property type="match status" value="1"/>
</dbReference>
<dbReference type="AlphaFoldDB" id="A0A1W2BVD7"/>
<gene>
    <name evidence="17" type="ORF">SAMN02746065_109174</name>
</gene>
<keyword evidence="7 14" id="KW-0812">Transmembrane</keyword>
<evidence type="ECO:0000256" key="7">
    <source>
        <dbReference type="ARBA" id="ARBA00022692"/>
    </source>
</evidence>
<dbReference type="SMART" id="SM00388">
    <property type="entry name" value="HisKA"/>
    <property type="match status" value="1"/>
</dbReference>
<feature type="transmembrane region" description="Helical" evidence="14">
    <location>
        <begin position="162"/>
        <end position="180"/>
    </location>
</feature>
<dbReference type="PANTHER" id="PTHR45528:SF1">
    <property type="entry name" value="SENSOR HISTIDINE KINASE CPXA"/>
    <property type="match status" value="1"/>
</dbReference>
<sequence>MLFPRNTGIHTRLLVTAILVITSSTITLGYSGLSMVKRLVSERFNQQIDYMTEQLAVNAELGILIEESSLLEGLAKSVLNEKDVVGVEITDNKGRLIAKQSRFYNGPFLIKEKKVILSQTDTDGFDLEIIAGSTDKRHIGFVRIKYTMQGIQELYKAMAQRFVLLSLGLALSSCIIFFLISHSLVRPVISLANVANLVSKGDNSIRALPGTIPETRRLAFAFNDMLDSIERNRKALIGAQARLSRQEALAEVGKFSMMIAHEVKNPLAIIKSSLSMLKKDLKIPEDNLLLNYTEEELTRLNTLIESFLMFSRPTKPNLISTDINQVVEQVVLGFELQYDSKFFKINSSIPDEKCITLADADLLSRALSNIIRNACDASNNKGKINITVKRLANFWTVSIRDYGKGIEQKDVEKLFEPFYTTKTTGTGLGLAFADQVLKAHGGVITAENHKISGAVFCIKIPLESLE</sequence>